<evidence type="ECO:0000313" key="9">
    <source>
        <dbReference type="EMBL" id="VTR32170.1"/>
    </source>
</evidence>
<evidence type="ECO:0000313" key="11">
    <source>
        <dbReference type="Proteomes" id="UP001566204"/>
    </source>
</evidence>
<dbReference type="CDD" id="cd06171">
    <property type="entry name" value="Sigma70_r4"/>
    <property type="match status" value="1"/>
</dbReference>
<dbReference type="GO" id="GO:0003677">
    <property type="term" value="F:DNA binding"/>
    <property type="evidence" value="ECO:0007669"/>
    <property type="project" value="UniProtKB-KW"/>
</dbReference>
<reference evidence="9 10" key="1">
    <citation type="submission" date="2019-05" db="EMBL/GenBank/DDBJ databases">
        <authorList>
            <consortium name="Pathogen Informatics"/>
        </authorList>
    </citation>
    <scope>NUCLEOTIDE SEQUENCE [LARGE SCALE GENOMIC DNA]</scope>
    <source>
        <strain evidence="9 10">NCTC11429</strain>
    </source>
</reference>
<keyword evidence="5" id="KW-0804">Transcription</keyword>
<dbReference type="Gene3D" id="1.10.1740.10">
    <property type="match status" value="1"/>
</dbReference>
<comment type="similarity">
    <text evidence="1">Belongs to the sigma-70 factor family. ECF subfamily.</text>
</comment>
<dbReference type="RefSeq" id="WP_028071516.1">
    <property type="nucleotide sequence ID" value="NZ_CP141191.1"/>
</dbReference>
<dbReference type="GeneID" id="78461753"/>
<evidence type="ECO:0000259" key="6">
    <source>
        <dbReference type="Pfam" id="PF04542"/>
    </source>
</evidence>
<accession>A0A4U9UFQ1</accession>
<gene>
    <name evidence="8" type="ORF">ABTW24_02225</name>
    <name evidence="9" type="ORF">NCTC11429_00970</name>
</gene>
<dbReference type="Proteomes" id="UP001566204">
    <property type="component" value="Unassembled WGS sequence"/>
</dbReference>
<evidence type="ECO:0000259" key="7">
    <source>
        <dbReference type="Pfam" id="PF08281"/>
    </source>
</evidence>
<dbReference type="Proteomes" id="UP000308196">
    <property type="component" value="Chromosome"/>
</dbReference>
<feature type="domain" description="RNA polymerase sigma-70 region 2" evidence="6">
    <location>
        <begin position="13"/>
        <end position="75"/>
    </location>
</feature>
<dbReference type="InterPro" id="IPR036388">
    <property type="entry name" value="WH-like_DNA-bd_sf"/>
</dbReference>
<dbReference type="PANTHER" id="PTHR43133">
    <property type="entry name" value="RNA POLYMERASE ECF-TYPE SIGMA FACTO"/>
    <property type="match status" value="1"/>
</dbReference>
<evidence type="ECO:0000256" key="1">
    <source>
        <dbReference type="ARBA" id="ARBA00010641"/>
    </source>
</evidence>
<dbReference type="InterPro" id="IPR007627">
    <property type="entry name" value="RNA_pol_sigma70_r2"/>
</dbReference>
<dbReference type="PANTHER" id="PTHR43133:SF8">
    <property type="entry name" value="RNA POLYMERASE SIGMA FACTOR HI_1459-RELATED"/>
    <property type="match status" value="1"/>
</dbReference>
<dbReference type="AlphaFoldDB" id="A0A4U9UFQ1"/>
<evidence type="ECO:0000256" key="5">
    <source>
        <dbReference type="ARBA" id="ARBA00023163"/>
    </source>
</evidence>
<evidence type="ECO:0000313" key="10">
    <source>
        <dbReference type="Proteomes" id="UP000308196"/>
    </source>
</evidence>
<dbReference type="GO" id="GO:0016987">
    <property type="term" value="F:sigma factor activity"/>
    <property type="evidence" value="ECO:0007669"/>
    <property type="project" value="UniProtKB-KW"/>
</dbReference>
<dbReference type="InterPro" id="IPR013324">
    <property type="entry name" value="RNA_pol_sigma_r3/r4-like"/>
</dbReference>
<dbReference type="Pfam" id="PF08281">
    <property type="entry name" value="Sigma70_r4_2"/>
    <property type="match status" value="1"/>
</dbReference>
<proteinExistence type="inferred from homology"/>
<sequence length="173" mass="20621">MNQEQFKNTVFVHKDKLFRFAKRILVDEEEAFDAVQNVMMKLWQWKDRLHQYSNLEAFCMQSVKNEALNRIKRDKVRSDFAERQQIIGMTESRVGNTKEIILEMVNSLPEKQRLVMHLRDVEDYDIAEIAEVLDMGESAVRVNLMRARQRVREQLTKLFDYESARIYSSRKGT</sequence>
<dbReference type="EMBL" id="LR590484">
    <property type="protein sequence ID" value="VTR32170.1"/>
    <property type="molecule type" value="Genomic_DNA"/>
</dbReference>
<evidence type="ECO:0000256" key="4">
    <source>
        <dbReference type="ARBA" id="ARBA00023125"/>
    </source>
</evidence>
<dbReference type="Gene3D" id="1.10.10.10">
    <property type="entry name" value="Winged helix-like DNA-binding domain superfamily/Winged helix DNA-binding domain"/>
    <property type="match status" value="1"/>
</dbReference>
<dbReference type="Pfam" id="PF04542">
    <property type="entry name" value="Sigma70_r2"/>
    <property type="match status" value="1"/>
</dbReference>
<evidence type="ECO:0000313" key="8">
    <source>
        <dbReference type="EMBL" id="MEZ0450404.1"/>
    </source>
</evidence>
<evidence type="ECO:0000256" key="3">
    <source>
        <dbReference type="ARBA" id="ARBA00023082"/>
    </source>
</evidence>
<dbReference type="NCBIfam" id="TIGR02937">
    <property type="entry name" value="sigma70-ECF"/>
    <property type="match status" value="1"/>
</dbReference>
<keyword evidence="4" id="KW-0238">DNA-binding</keyword>
<dbReference type="InterPro" id="IPR013325">
    <property type="entry name" value="RNA_pol_sigma_r2"/>
</dbReference>
<dbReference type="KEGG" id="stha:NCTC11429_00970"/>
<protein>
    <submittedName>
        <fullName evidence="9">RNA polymerase sigma factor SigM</fullName>
    </submittedName>
    <submittedName>
        <fullName evidence="8">Sigma-70 family RNA polymerase sigma factor</fullName>
    </submittedName>
</protein>
<evidence type="ECO:0000256" key="2">
    <source>
        <dbReference type="ARBA" id="ARBA00023015"/>
    </source>
</evidence>
<dbReference type="InterPro" id="IPR014284">
    <property type="entry name" value="RNA_pol_sigma-70_dom"/>
</dbReference>
<organism evidence="9 10">
    <name type="scientific">Sphingobacterium thalpophilum</name>
    <dbReference type="NCBI Taxonomy" id="259"/>
    <lineage>
        <taxon>Bacteria</taxon>
        <taxon>Pseudomonadati</taxon>
        <taxon>Bacteroidota</taxon>
        <taxon>Sphingobacteriia</taxon>
        <taxon>Sphingobacteriales</taxon>
        <taxon>Sphingobacteriaceae</taxon>
        <taxon>Sphingobacterium</taxon>
    </lineage>
</organism>
<name>A0A4U9UFQ1_9SPHI</name>
<dbReference type="GO" id="GO:0006352">
    <property type="term" value="P:DNA-templated transcription initiation"/>
    <property type="evidence" value="ECO:0007669"/>
    <property type="project" value="InterPro"/>
</dbReference>
<feature type="domain" description="RNA polymerase sigma factor 70 region 4 type 2" evidence="7">
    <location>
        <begin position="99"/>
        <end position="150"/>
    </location>
</feature>
<keyword evidence="11" id="KW-1185">Reference proteome</keyword>
<dbReference type="SUPFAM" id="SSF88659">
    <property type="entry name" value="Sigma3 and sigma4 domains of RNA polymerase sigma factors"/>
    <property type="match status" value="1"/>
</dbReference>
<keyword evidence="2" id="KW-0805">Transcription regulation</keyword>
<dbReference type="EMBL" id="JBEOQB010000001">
    <property type="protein sequence ID" value="MEZ0450404.1"/>
    <property type="molecule type" value="Genomic_DNA"/>
</dbReference>
<dbReference type="InterPro" id="IPR039425">
    <property type="entry name" value="RNA_pol_sigma-70-like"/>
</dbReference>
<keyword evidence="3" id="KW-0731">Sigma factor</keyword>
<dbReference type="STRING" id="1123265.GCA_000686625_04974"/>
<dbReference type="InterPro" id="IPR013249">
    <property type="entry name" value="RNA_pol_sigma70_r4_t2"/>
</dbReference>
<reference evidence="8 11" key="2">
    <citation type="submission" date="2024-06" db="EMBL/GenBank/DDBJ databases">
        <title>Soil Sphingobacterium thalpophilum.</title>
        <authorList>
            <person name="Yang J."/>
            <person name="Li J."/>
        </authorList>
    </citation>
    <scope>NUCLEOTIDE SEQUENCE [LARGE SCALE GENOMIC DNA]</scope>
    <source>
        <strain evidence="8 11">22g91tb</strain>
    </source>
</reference>
<dbReference type="SUPFAM" id="SSF88946">
    <property type="entry name" value="Sigma2 domain of RNA polymerase sigma factors"/>
    <property type="match status" value="1"/>
</dbReference>